<sequence>MPTTTPNRPAYKSQAGPLQLSTWANELPDGAVGHVTYLTRSYQLPPEKREGADDDGWRKTNGLRKWDLLAASEMLRLAYLRVCMLELLNTLNDEEEG</sequence>
<evidence type="ECO:0000313" key="1">
    <source>
        <dbReference type="EMBL" id="QDV74544.1"/>
    </source>
</evidence>
<organism evidence="1 2">
    <name type="scientific">Botrimarina mediterranea</name>
    <dbReference type="NCBI Taxonomy" id="2528022"/>
    <lineage>
        <taxon>Bacteria</taxon>
        <taxon>Pseudomonadati</taxon>
        <taxon>Planctomycetota</taxon>
        <taxon>Planctomycetia</taxon>
        <taxon>Pirellulales</taxon>
        <taxon>Lacipirellulaceae</taxon>
        <taxon>Botrimarina</taxon>
    </lineage>
</organism>
<keyword evidence="2" id="KW-1185">Reference proteome</keyword>
<name>A0A518K9S4_9BACT</name>
<dbReference type="KEGG" id="bmei:Spa11_27480"/>
<dbReference type="EMBL" id="CP036349">
    <property type="protein sequence ID" value="QDV74544.1"/>
    <property type="molecule type" value="Genomic_DNA"/>
</dbReference>
<evidence type="ECO:0000313" key="2">
    <source>
        <dbReference type="Proteomes" id="UP000316426"/>
    </source>
</evidence>
<proteinExistence type="predicted"/>
<reference evidence="1 2" key="1">
    <citation type="submission" date="2019-02" db="EMBL/GenBank/DDBJ databases">
        <title>Deep-cultivation of Planctomycetes and their phenomic and genomic characterization uncovers novel biology.</title>
        <authorList>
            <person name="Wiegand S."/>
            <person name="Jogler M."/>
            <person name="Boedeker C."/>
            <person name="Pinto D."/>
            <person name="Vollmers J."/>
            <person name="Rivas-Marin E."/>
            <person name="Kohn T."/>
            <person name="Peeters S.H."/>
            <person name="Heuer A."/>
            <person name="Rast P."/>
            <person name="Oberbeckmann S."/>
            <person name="Bunk B."/>
            <person name="Jeske O."/>
            <person name="Meyerdierks A."/>
            <person name="Storesund J.E."/>
            <person name="Kallscheuer N."/>
            <person name="Luecker S."/>
            <person name="Lage O.M."/>
            <person name="Pohl T."/>
            <person name="Merkel B.J."/>
            <person name="Hornburger P."/>
            <person name="Mueller R.-W."/>
            <person name="Bruemmer F."/>
            <person name="Labrenz M."/>
            <person name="Spormann A.M."/>
            <person name="Op den Camp H."/>
            <person name="Overmann J."/>
            <person name="Amann R."/>
            <person name="Jetten M.S.M."/>
            <person name="Mascher T."/>
            <person name="Medema M.H."/>
            <person name="Devos D.P."/>
            <person name="Kaster A.-K."/>
            <person name="Ovreas L."/>
            <person name="Rohde M."/>
            <person name="Galperin M.Y."/>
            <person name="Jogler C."/>
        </authorList>
    </citation>
    <scope>NUCLEOTIDE SEQUENCE [LARGE SCALE GENOMIC DNA]</scope>
    <source>
        <strain evidence="1 2">Spa11</strain>
    </source>
</reference>
<dbReference type="Proteomes" id="UP000316426">
    <property type="component" value="Chromosome"/>
</dbReference>
<dbReference type="AlphaFoldDB" id="A0A518K9S4"/>
<gene>
    <name evidence="1" type="ORF">Spa11_27480</name>
</gene>
<protein>
    <submittedName>
        <fullName evidence="1">Uncharacterized protein</fullName>
    </submittedName>
</protein>
<dbReference type="RefSeq" id="WP_145113042.1">
    <property type="nucleotide sequence ID" value="NZ_CP036349.1"/>
</dbReference>
<accession>A0A518K9S4</accession>